<evidence type="ECO:0000313" key="1">
    <source>
        <dbReference type="EMBL" id="RUP51119.1"/>
    </source>
</evidence>
<keyword evidence="2" id="KW-1185">Reference proteome</keyword>
<reference evidence="1 2" key="1">
    <citation type="journal article" date="2018" name="New Phytol.">
        <title>Phylogenomics of Endogonaceae and evolution of mycorrhizas within Mucoromycota.</title>
        <authorList>
            <person name="Chang Y."/>
            <person name="Desiro A."/>
            <person name="Na H."/>
            <person name="Sandor L."/>
            <person name="Lipzen A."/>
            <person name="Clum A."/>
            <person name="Barry K."/>
            <person name="Grigoriev I.V."/>
            <person name="Martin F.M."/>
            <person name="Stajich J.E."/>
            <person name="Smith M.E."/>
            <person name="Bonito G."/>
            <person name="Spatafora J.W."/>
        </authorList>
    </citation>
    <scope>NUCLEOTIDE SEQUENCE [LARGE SCALE GENOMIC DNA]</scope>
    <source>
        <strain evidence="1 2">GMNB39</strain>
    </source>
</reference>
<dbReference type="Proteomes" id="UP000268093">
    <property type="component" value="Unassembled WGS sequence"/>
</dbReference>
<accession>A0A433DJU7</accession>
<organism evidence="1 2">
    <name type="scientific">Jimgerdemannia flammicorona</name>
    <dbReference type="NCBI Taxonomy" id="994334"/>
    <lineage>
        <taxon>Eukaryota</taxon>
        <taxon>Fungi</taxon>
        <taxon>Fungi incertae sedis</taxon>
        <taxon>Mucoromycota</taxon>
        <taxon>Mucoromycotina</taxon>
        <taxon>Endogonomycetes</taxon>
        <taxon>Endogonales</taxon>
        <taxon>Endogonaceae</taxon>
        <taxon>Jimgerdemannia</taxon>
    </lineage>
</organism>
<protein>
    <submittedName>
        <fullName evidence="1">Uncharacterized protein</fullName>
    </submittedName>
</protein>
<comment type="caution">
    <text evidence="1">The sequence shown here is derived from an EMBL/GenBank/DDBJ whole genome shotgun (WGS) entry which is preliminary data.</text>
</comment>
<dbReference type="EMBL" id="RBNI01000934">
    <property type="protein sequence ID" value="RUP51119.1"/>
    <property type="molecule type" value="Genomic_DNA"/>
</dbReference>
<dbReference type="AlphaFoldDB" id="A0A433DJU7"/>
<sequence>MHEIIEIYLAIRAHEPAHVLYHTDNGDLDLAAEVDLPAHILQRNLLRRGDDDRTVDARFLKEGGDAEMLVGCAWRSVDEEIVELAPFDVTEESFDEI</sequence>
<name>A0A433DJU7_9FUNG</name>
<gene>
    <name evidence="1" type="ORF">BC936DRAFT_149776</name>
</gene>
<evidence type="ECO:0000313" key="2">
    <source>
        <dbReference type="Proteomes" id="UP000268093"/>
    </source>
</evidence>
<proteinExistence type="predicted"/>